<dbReference type="AlphaFoldDB" id="A0A0A9AET6"/>
<evidence type="ECO:0000313" key="1">
    <source>
        <dbReference type="EMBL" id="JAD49621.1"/>
    </source>
</evidence>
<proteinExistence type="predicted"/>
<protein>
    <submittedName>
        <fullName evidence="1">Uncharacterized protein</fullName>
    </submittedName>
</protein>
<dbReference type="EMBL" id="GBRH01248274">
    <property type="protein sequence ID" value="JAD49621.1"/>
    <property type="molecule type" value="Transcribed_RNA"/>
</dbReference>
<sequence>MIFYLLLWKPLNHVKRQLNFHPRRLPGLIHVSYRLLNS</sequence>
<reference evidence="1" key="1">
    <citation type="submission" date="2014-09" db="EMBL/GenBank/DDBJ databases">
        <authorList>
            <person name="Magalhaes I.L.F."/>
            <person name="Oliveira U."/>
            <person name="Santos F.R."/>
            <person name="Vidigal T.H.D.A."/>
            <person name="Brescovit A.D."/>
            <person name="Santos A.J."/>
        </authorList>
    </citation>
    <scope>NUCLEOTIDE SEQUENCE</scope>
    <source>
        <tissue evidence="1">Shoot tissue taken approximately 20 cm above the soil surface</tissue>
    </source>
</reference>
<accession>A0A0A9AET6</accession>
<name>A0A0A9AET6_ARUDO</name>
<reference evidence="1" key="2">
    <citation type="journal article" date="2015" name="Data Brief">
        <title>Shoot transcriptome of the giant reed, Arundo donax.</title>
        <authorList>
            <person name="Barrero R.A."/>
            <person name="Guerrero F.D."/>
            <person name="Moolhuijzen P."/>
            <person name="Goolsby J.A."/>
            <person name="Tidwell J."/>
            <person name="Bellgard S.E."/>
            <person name="Bellgard M.I."/>
        </authorList>
    </citation>
    <scope>NUCLEOTIDE SEQUENCE</scope>
    <source>
        <tissue evidence="1">Shoot tissue taken approximately 20 cm above the soil surface</tissue>
    </source>
</reference>
<organism evidence="1">
    <name type="scientific">Arundo donax</name>
    <name type="common">Giant reed</name>
    <name type="synonym">Donax arundinaceus</name>
    <dbReference type="NCBI Taxonomy" id="35708"/>
    <lineage>
        <taxon>Eukaryota</taxon>
        <taxon>Viridiplantae</taxon>
        <taxon>Streptophyta</taxon>
        <taxon>Embryophyta</taxon>
        <taxon>Tracheophyta</taxon>
        <taxon>Spermatophyta</taxon>
        <taxon>Magnoliopsida</taxon>
        <taxon>Liliopsida</taxon>
        <taxon>Poales</taxon>
        <taxon>Poaceae</taxon>
        <taxon>PACMAD clade</taxon>
        <taxon>Arundinoideae</taxon>
        <taxon>Arundineae</taxon>
        <taxon>Arundo</taxon>
    </lineage>
</organism>